<protein>
    <submittedName>
        <fullName evidence="2">Uncharacterized protein</fullName>
    </submittedName>
</protein>
<proteinExistence type="predicted"/>
<feature type="transmembrane region" description="Helical" evidence="1">
    <location>
        <begin position="249"/>
        <end position="271"/>
    </location>
</feature>
<sequence length="814" mass="90599">MTSSESSKINDPFKVLVRVGVSIPLIILIIVVWAYFIIHASAPLVKNTDSSSTLDPGGTTTSHTEINGWDPFGAFCDSQVVRDNPGTISANAPAQDDLQCESGKGVYNCSDVQDTNITIINGDTNIDKVNPISPDSFRCLSGKEFDENKSWCDDLGLIKDDTTVTTGATDASRNISEYEQKVRYHCCDDIQYEENINYIGLAIYLVITLPIVFLLIEKILDVFIYRDQPFQKDISNQFKRLGGYISNNGAKLVILVLVFYYLLFPLLRFFFVSYKCEGTHDSTREGNCYNPCTRDDDCRTRPNPSCPVCVNNICSEGSFSDTQTDVRRVGLKVGVCSIRNIIGDLTQVEINDISEQFVPVGDDIINWIDNAAADGDTVENREQKVTSYYYKFYPRQELIINDTNEPIRVRIANPEGVSIDRFKYQLNNYLLLDDYQSTSTDACSTLDSEKKCNDNFNCKYINGSCLDDTPCKRYLLPTIESINAVQDLNDDLDLHNKVIRNGIDINAQGVLGDNVYPCNDVVIPRVDKVLAQNTIDSSRILDNDFNDWINMFELKRVECADKMGQCYMDDYVCETNDGVPIPLKNLDHPLPNEYTIGEVSNTGCSNAVYPCEEIHLDQPCTSLDVDVNGYLVETPEGGICKEAQWSGGNWVTPFGSTNTAPHKCIPNKNIDNGSIKSADLVPTIEGAKVASWVGTAGNPSSLPTTSCKSVNRITRTTIDNQPDYGISNYFRWYTTDDNSDTKLCSNKQDLSCGSGKYVNHLGTYQNDMDDSEITETCCLDEPQDRPVPLIVTMADATDPQDVSGISPIPLSRRN</sequence>
<keyword evidence="1" id="KW-1133">Transmembrane helix</keyword>
<keyword evidence="1" id="KW-0472">Membrane</keyword>
<feature type="transmembrane region" description="Helical" evidence="1">
    <location>
        <begin position="196"/>
        <end position="216"/>
    </location>
</feature>
<accession>A0A6C0CFY1</accession>
<organism evidence="2">
    <name type="scientific">viral metagenome</name>
    <dbReference type="NCBI Taxonomy" id="1070528"/>
    <lineage>
        <taxon>unclassified sequences</taxon>
        <taxon>metagenomes</taxon>
        <taxon>organismal metagenomes</taxon>
    </lineage>
</organism>
<dbReference type="EMBL" id="MN739395">
    <property type="protein sequence ID" value="QHT02524.1"/>
    <property type="molecule type" value="Genomic_DNA"/>
</dbReference>
<evidence type="ECO:0000256" key="1">
    <source>
        <dbReference type="SAM" id="Phobius"/>
    </source>
</evidence>
<dbReference type="AlphaFoldDB" id="A0A6C0CFY1"/>
<feature type="transmembrane region" description="Helical" evidence="1">
    <location>
        <begin position="15"/>
        <end position="38"/>
    </location>
</feature>
<evidence type="ECO:0000313" key="2">
    <source>
        <dbReference type="EMBL" id="QHT02524.1"/>
    </source>
</evidence>
<keyword evidence="1" id="KW-0812">Transmembrane</keyword>
<reference evidence="2" key="1">
    <citation type="journal article" date="2020" name="Nature">
        <title>Giant virus diversity and host interactions through global metagenomics.</title>
        <authorList>
            <person name="Schulz F."/>
            <person name="Roux S."/>
            <person name="Paez-Espino D."/>
            <person name="Jungbluth S."/>
            <person name="Walsh D.A."/>
            <person name="Denef V.J."/>
            <person name="McMahon K.D."/>
            <person name="Konstantinidis K.T."/>
            <person name="Eloe-Fadrosh E.A."/>
            <person name="Kyrpides N.C."/>
            <person name="Woyke T."/>
        </authorList>
    </citation>
    <scope>NUCLEOTIDE SEQUENCE</scope>
    <source>
        <strain evidence="2">GVMAG-M-3300020595-32</strain>
    </source>
</reference>
<name>A0A6C0CFY1_9ZZZZ</name>